<dbReference type="EMBL" id="CAJNOQ010031511">
    <property type="protein sequence ID" value="CAF1580485.1"/>
    <property type="molecule type" value="Genomic_DNA"/>
</dbReference>
<evidence type="ECO:0000313" key="2">
    <source>
        <dbReference type="EMBL" id="CAF1580485.1"/>
    </source>
</evidence>
<proteinExistence type="predicted"/>
<sequence length="112" mass="12870">MQIQRGTTEPMDELIKSIKNDESDKTDYHLPTTESELLRLMGLSELQLQTNIKSLLLQTIHMAFFYNTNPFSIVYNVSQLITTLKQLVLSPSHMTTQVSYSFIIVFVDISKL</sequence>
<dbReference type="EMBL" id="CAJOBC010097463">
    <property type="protein sequence ID" value="CAF4447714.1"/>
    <property type="molecule type" value="Genomic_DNA"/>
</dbReference>
<keyword evidence="4" id="KW-1185">Reference proteome</keyword>
<evidence type="ECO:0000313" key="3">
    <source>
        <dbReference type="EMBL" id="CAF4447714.1"/>
    </source>
</evidence>
<organism evidence="2 4">
    <name type="scientific">Didymodactylos carnosus</name>
    <dbReference type="NCBI Taxonomy" id="1234261"/>
    <lineage>
        <taxon>Eukaryota</taxon>
        <taxon>Metazoa</taxon>
        <taxon>Spiralia</taxon>
        <taxon>Gnathifera</taxon>
        <taxon>Rotifera</taxon>
        <taxon>Eurotatoria</taxon>
        <taxon>Bdelloidea</taxon>
        <taxon>Philodinida</taxon>
        <taxon>Philodinidae</taxon>
        <taxon>Didymodactylos</taxon>
    </lineage>
</organism>
<evidence type="ECO:0000256" key="1">
    <source>
        <dbReference type="SAM" id="MobiDB-lite"/>
    </source>
</evidence>
<feature type="region of interest" description="Disordered" evidence="1">
    <location>
        <begin position="1"/>
        <end position="26"/>
    </location>
</feature>
<reference evidence="2" key="1">
    <citation type="submission" date="2021-02" db="EMBL/GenBank/DDBJ databases">
        <authorList>
            <person name="Nowell W R."/>
        </authorList>
    </citation>
    <scope>NUCLEOTIDE SEQUENCE</scope>
</reference>
<feature type="compositionally biased region" description="Basic and acidic residues" evidence="1">
    <location>
        <begin position="13"/>
        <end position="26"/>
    </location>
</feature>
<comment type="caution">
    <text evidence="2">The sequence shown here is derived from an EMBL/GenBank/DDBJ whole genome shotgun (WGS) entry which is preliminary data.</text>
</comment>
<accession>A0A815Z9R3</accession>
<dbReference type="Proteomes" id="UP000663829">
    <property type="component" value="Unassembled WGS sequence"/>
</dbReference>
<evidence type="ECO:0000313" key="4">
    <source>
        <dbReference type="Proteomes" id="UP000663829"/>
    </source>
</evidence>
<name>A0A815Z9R3_9BILA</name>
<dbReference type="AlphaFoldDB" id="A0A815Z9R3"/>
<protein>
    <submittedName>
        <fullName evidence="2">Uncharacterized protein</fullName>
    </submittedName>
</protein>
<gene>
    <name evidence="2" type="ORF">GPM918_LOCUS41050</name>
    <name evidence="3" type="ORF">SRO942_LOCUS42057</name>
</gene>
<dbReference type="Proteomes" id="UP000681722">
    <property type="component" value="Unassembled WGS sequence"/>
</dbReference>